<protein>
    <recommendedName>
        <fullName evidence="1">protein-ribulosamine 3-kinase</fullName>
        <ecNumber evidence="1">2.7.1.172</ecNumber>
    </recommendedName>
</protein>
<evidence type="ECO:0000256" key="3">
    <source>
        <dbReference type="PIRNR" id="PIRNR006221"/>
    </source>
</evidence>
<dbReference type="HOGENOM" id="CLU_036517_1_0_1"/>
<proteinExistence type="inferred from homology"/>
<dbReference type="Proteomes" id="UP000054321">
    <property type="component" value="Unassembled WGS sequence"/>
</dbReference>
<dbReference type="OrthoDB" id="5772781at2759"/>
<dbReference type="SUPFAM" id="SSF56112">
    <property type="entry name" value="Protein kinase-like (PK-like)"/>
    <property type="match status" value="1"/>
</dbReference>
<dbReference type="Pfam" id="PF03881">
    <property type="entry name" value="Fructosamin_kin"/>
    <property type="match status" value="1"/>
</dbReference>
<dbReference type="Gene3D" id="3.90.1200.10">
    <property type="match status" value="1"/>
</dbReference>
<evidence type="ECO:0000256" key="2">
    <source>
        <dbReference type="ARBA" id="ARBA00048655"/>
    </source>
</evidence>
<name>A0A0C3CHA0_OIDMZ</name>
<dbReference type="AlphaFoldDB" id="A0A0C3CHA0"/>
<reference evidence="4 5" key="1">
    <citation type="submission" date="2014-04" db="EMBL/GenBank/DDBJ databases">
        <authorList>
            <consortium name="DOE Joint Genome Institute"/>
            <person name="Kuo A."/>
            <person name="Martino E."/>
            <person name="Perotto S."/>
            <person name="Kohler A."/>
            <person name="Nagy L.G."/>
            <person name="Floudas D."/>
            <person name="Copeland A."/>
            <person name="Barry K.W."/>
            <person name="Cichocki N."/>
            <person name="Veneault-Fourrey C."/>
            <person name="LaButti K."/>
            <person name="Lindquist E.A."/>
            <person name="Lipzen A."/>
            <person name="Lundell T."/>
            <person name="Morin E."/>
            <person name="Murat C."/>
            <person name="Sun H."/>
            <person name="Tunlid A."/>
            <person name="Henrissat B."/>
            <person name="Grigoriev I.V."/>
            <person name="Hibbett D.S."/>
            <person name="Martin F."/>
            <person name="Nordberg H.P."/>
            <person name="Cantor M.N."/>
            <person name="Hua S.X."/>
        </authorList>
    </citation>
    <scope>NUCLEOTIDE SEQUENCE [LARGE SCALE GENOMIC DNA]</scope>
    <source>
        <strain evidence="4 5">Zn</strain>
    </source>
</reference>
<sequence>MQIPSEIADAITAEVLQAELPIFGTVLSVTFHGSSGWSLTFRVDTAKDGVERAYFMKVRYGEYGMRALQGEFESTSSIHAIVGDFTPRPIIWGAFKSIPDTYYYICQFYELAEELPEPSEFCTKLAQLHQKSEAPNGKFGFHIVTYNGDLPQENGYTDTWETFFLNEFEHMLNLNVERGGPWEEIETLRDHILGKVIPRLLRPMETDGRSIRPSLVHGNLWHRNAAVNVQTDRSIIYDPASFYAHNEYELGNWLPQRNKFSRKYFSMYHSHIPKSIPIEDYDDRLALYAMYVDL</sequence>
<comment type="similarity">
    <text evidence="3">Belongs to the fructosamine kinase family.</text>
</comment>
<keyword evidence="3" id="KW-0808">Transferase</keyword>
<dbReference type="PIRSF" id="PIRSF006221">
    <property type="entry name" value="Ketosamine-3-kinase"/>
    <property type="match status" value="1"/>
</dbReference>
<evidence type="ECO:0000313" key="4">
    <source>
        <dbReference type="EMBL" id="KIM98368.1"/>
    </source>
</evidence>
<accession>A0A0C3CHA0</accession>
<evidence type="ECO:0000256" key="1">
    <source>
        <dbReference type="ARBA" id="ARBA00011961"/>
    </source>
</evidence>
<dbReference type="InterPro" id="IPR011009">
    <property type="entry name" value="Kinase-like_dom_sf"/>
</dbReference>
<reference evidence="5" key="2">
    <citation type="submission" date="2015-01" db="EMBL/GenBank/DDBJ databases">
        <title>Evolutionary Origins and Diversification of the Mycorrhizal Mutualists.</title>
        <authorList>
            <consortium name="DOE Joint Genome Institute"/>
            <consortium name="Mycorrhizal Genomics Consortium"/>
            <person name="Kohler A."/>
            <person name="Kuo A."/>
            <person name="Nagy L.G."/>
            <person name="Floudas D."/>
            <person name="Copeland A."/>
            <person name="Barry K.W."/>
            <person name="Cichocki N."/>
            <person name="Veneault-Fourrey C."/>
            <person name="LaButti K."/>
            <person name="Lindquist E.A."/>
            <person name="Lipzen A."/>
            <person name="Lundell T."/>
            <person name="Morin E."/>
            <person name="Murat C."/>
            <person name="Riley R."/>
            <person name="Ohm R."/>
            <person name="Sun H."/>
            <person name="Tunlid A."/>
            <person name="Henrissat B."/>
            <person name="Grigoriev I.V."/>
            <person name="Hibbett D.S."/>
            <person name="Martin F."/>
        </authorList>
    </citation>
    <scope>NUCLEOTIDE SEQUENCE [LARGE SCALE GENOMIC DNA]</scope>
    <source>
        <strain evidence="5">Zn</strain>
    </source>
</reference>
<evidence type="ECO:0000313" key="5">
    <source>
        <dbReference type="Proteomes" id="UP000054321"/>
    </source>
</evidence>
<dbReference type="InterPro" id="IPR016477">
    <property type="entry name" value="Fructo-/Ketosamine-3-kinase"/>
</dbReference>
<comment type="catalytic activity">
    <reaction evidence="2">
        <text>N(6)-D-ribulosyl-L-lysyl-[protein] + ATP = N(6)-(3-O-phospho-D-ribulosyl)-L-lysyl-[protein] + ADP + H(+)</text>
        <dbReference type="Rhea" id="RHEA:48432"/>
        <dbReference type="Rhea" id="RHEA-COMP:12103"/>
        <dbReference type="Rhea" id="RHEA-COMP:12104"/>
        <dbReference type="ChEBI" id="CHEBI:15378"/>
        <dbReference type="ChEBI" id="CHEBI:30616"/>
        <dbReference type="ChEBI" id="CHEBI:90418"/>
        <dbReference type="ChEBI" id="CHEBI:90420"/>
        <dbReference type="ChEBI" id="CHEBI:456216"/>
        <dbReference type="EC" id="2.7.1.172"/>
    </reaction>
    <physiologicalReaction direction="left-to-right" evidence="2">
        <dbReference type="Rhea" id="RHEA:48433"/>
    </physiologicalReaction>
</comment>
<keyword evidence="5" id="KW-1185">Reference proteome</keyword>
<dbReference type="PANTHER" id="PTHR12149">
    <property type="entry name" value="FRUCTOSAMINE 3 KINASE-RELATED PROTEIN"/>
    <property type="match status" value="1"/>
</dbReference>
<dbReference type="EC" id="2.7.1.172" evidence="1"/>
<dbReference type="GO" id="GO:0102193">
    <property type="term" value="F:protein-ribulosamine 3-kinase activity"/>
    <property type="evidence" value="ECO:0007669"/>
    <property type="project" value="UniProtKB-EC"/>
</dbReference>
<organism evidence="4 5">
    <name type="scientific">Oidiodendron maius (strain Zn)</name>
    <dbReference type="NCBI Taxonomy" id="913774"/>
    <lineage>
        <taxon>Eukaryota</taxon>
        <taxon>Fungi</taxon>
        <taxon>Dikarya</taxon>
        <taxon>Ascomycota</taxon>
        <taxon>Pezizomycotina</taxon>
        <taxon>Leotiomycetes</taxon>
        <taxon>Leotiomycetes incertae sedis</taxon>
        <taxon>Myxotrichaceae</taxon>
        <taxon>Oidiodendron</taxon>
    </lineage>
</organism>
<keyword evidence="3" id="KW-0418">Kinase</keyword>
<dbReference type="PANTHER" id="PTHR12149:SF8">
    <property type="entry name" value="PROTEIN-RIBULOSAMINE 3-KINASE"/>
    <property type="match status" value="1"/>
</dbReference>
<dbReference type="EMBL" id="KN832880">
    <property type="protein sequence ID" value="KIM98368.1"/>
    <property type="molecule type" value="Genomic_DNA"/>
</dbReference>
<dbReference type="InParanoid" id="A0A0C3CHA0"/>
<dbReference type="GO" id="GO:0016301">
    <property type="term" value="F:kinase activity"/>
    <property type="evidence" value="ECO:0007669"/>
    <property type="project" value="UniProtKB-UniRule"/>
</dbReference>
<gene>
    <name evidence="4" type="ORF">OIDMADRAFT_43383</name>
</gene>